<dbReference type="Proteomes" id="UP000676885">
    <property type="component" value="Chromosome"/>
</dbReference>
<evidence type="ECO:0000313" key="2">
    <source>
        <dbReference type="EMBL" id="QWC09192.1"/>
    </source>
</evidence>
<protein>
    <recommendedName>
        <fullName evidence="4">ATP/GTP-binding protein</fullName>
    </recommendedName>
</protein>
<evidence type="ECO:0008006" key="4">
    <source>
        <dbReference type="Google" id="ProtNLM"/>
    </source>
</evidence>
<reference evidence="2 3" key="1">
    <citation type="submission" date="2021-05" db="EMBL/GenBank/DDBJ databases">
        <title>Novel species in genus Arthrobacter.</title>
        <authorList>
            <person name="Zhang G."/>
        </authorList>
    </citation>
    <scope>NUCLEOTIDE SEQUENCE [LARGE SCALE GENOMIC DNA]</scope>
    <source>
        <strain evidence="3">zg-ZUI227</strain>
    </source>
</reference>
<dbReference type="AlphaFoldDB" id="A0A975M3G2"/>
<gene>
    <name evidence="2" type="ORF">KKR91_11865</name>
</gene>
<dbReference type="RefSeq" id="WP_210231575.1">
    <property type="nucleotide sequence ID" value="NZ_CP076022.1"/>
</dbReference>
<feature type="region of interest" description="Disordered" evidence="1">
    <location>
        <begin position="1"/>
        <end position="53"/>
    </location>
</feature>
<dbReference type="EMBL" id="CP076022">
    <property type="protein sequence ID" value="QWC09192.1"/>
    <property type="molecule type" value="Genomic_DNA"/>
</dbReference>
<proteinExistence type="predicted"/>
<keyword evidence="3" id="KW-1185">Reference proteome</keyword>
<name>A0A975M3G2_9MICC</name>
<evidence type="ECO:0000256" key="1">
    <source>
        <dbReference type="SAM" id="MobiDB-lite"/>
    </source>
</evidence>
<sequence>MPRSNRPRRPPGAANANLGRSARSKWATPAAELDLERTRAGIPTRESGPDGDWSVRQITARNAAKDYKCPGCGMVIPPGLPHLVVWQEDSLFGRDTAVADRRHWHERCWRTRRSGGGRLGRR</sequence>
<organism evidence="2 3">
    <name type="scientific">Arthrobacter jiangjiafuii</name>
    <dbReference type="NCBI Taxonomy" id="2817475"/>
    <lineage>
        <taxon>Bacteria</taxon>
        <taxon>Bacillati</taxon>
        <taxon>Actinomycetota</taxon>
        <taxon>Actinomycetes</taxon>
        <taxon>Micrococcales</taxon>
        <taxon>Micrococcaceae</taxon>
        <taxon>Arthrobacter</taxon>
    </lineage>
</organism>
<evidence type="ECO:0000313" key="3">
    <source>
        <dbReference type="Proteomes" id="UP000676885"/>
    </source>
</evidence>
<dbReference type="KEGG" id="ajg:KKR91_11865"/>
<accession>A0A975M3G2</accession>